<evidence type="ECO:0000256" key="5">
    <source>
        <dbReference type="ARBA" id="ARBA00022842"/>
    </source>
</evidence>
<dbReference type="InterPro" id="IPR013482">
    <property type="entry name" value="Molybde_CF_guanTrfase"/>
</dbReference>
<dbReference type="CDD" id="cd02503">
    <property type="entry name" value="MobA"/>
    <property type="match status" value="1"/>
</dbReference>
<dbReference type="Pfam" id="PF12804">
    <property type="entry name" value="NTP_transf_3"/>
    <property type="match status" value="1"/>
</dbReference>
<dbReference type="Proteomes" id="UP000182491">
    <property type="component" value="Unassembled WGS sequence"/>
</dbReference>
<dbReference type="RefSeq" id="WP_068839078.1">
    <property type="nucleotide sequence ID" value="NZ_BMXC01000007.1"/>
</dbReference>
<evidence type="ECO:0000313" key="10">
    <source>
        <dbReference type="EMBL" id="SFV00747.1"/>
    </source>
</evidence>
<feature type="binding site" evidence="8">
    <location>
        <begin position="12"/>
        <end position="14"/>
    </location>
    <ligand>
        <name>GTP</name>
        <dbReference type="ChEBI" id="CHEBI:37565"/>
    </ligand>
</feature>
<dbReference type="PANTHER" id="PTHR19136:SF81">
    <property type="entry name" value="MOLYBDENUM COFACTOR GUANYLYLTRANSFERASE"/>
    <property type="match status" value="1"/>
</dbReference>
<keyword evidence="5 8" id="KW-0460">Magnesium</keyword>
<dbReference type="HAMAP" id="MF_00316">
    <property type="entry name" value="MobA"/>
    <property type="match status" value="1"/>
</dbReference>
<dbReference type="GO" id="GO:0005525">
    <property type="term" value="F:GTP binding"/>
    <property type="evidence" value="ECO:0007669"/>
    <property type="project" value="UniProtKB-UniRule"/>
</dbReference>
<dbReference type="InterPro" id="IPR029044">
    <property type="entry name" value="Nucleotide-diphossugar_trans"/>
</dbReference>
<comment type="catalytic activity">
    <reaction evidence="8">
        <text>Mo-molybdopterin + GTP + H(+) = Mo-molybdopterin guanine dinucleotide + diphosphate</text>
        <dbReference type="Rhea" id="RHEA:34243"/>
        <dbReference type="ChEBI" id="CHEBI:15378"/>
        <dbReference type="ChEBI" id="CHEBI:33019"/>
        <dbReference type="ChEBI" id="CHEBI:37565"/>
        <dbReference type="ChEBI" id="CHEBI:71302"/>
        <dbReference type="ChEBI" id="CHEBI:71310"/>
        <dbReference type="EC" id="2.7.7.77"/>
    </reaction>
</comment>
<keyword evidence="10" id="KW-0548">Nucleotidyltransferase</keyword>
<dbReference type="AlphaFoldDB" id="A0A1I7KTL7"/>
<feature type="binding site" evidence="8">
    <location>
        <position position="69"/>
    </location>
    <ligand>
        <name>GTP</name>
        <dbReference type="ChEBI" id="CHEBI:37565"/>
    </ligand>
</feature>
<dbReference type="GO" id="GO:0006777">
    <property type="term" value="P:Mo-molybdopterin cofactor biosynthetic process"/>
    <property type="evidence" value="ECO:0007669"/>
    <property type="project" value="UniProtKB-KW"/>
</dbReference>
<keyword evidence="7 8" id="KW-0501">Molybdenum cofactor biosynthesis</keyword>
<comment type="subcellular location">
    <subcellularLocation>
        <location evidence="8">Cytoplasm</location>
    </subcellularLocation>
</comment>
<comment type="similarity">
    <text evidence="8">Belongs to the MobA family.</text>
</comment>
<evidence type="ECO:0000313" key="11">
    <source>
        <dbReference type="Proteomes" id="UP000182491"/>
    </source>
</evidence>
<evidence type="ECO:0000256" key="3">
    <source>
        <dbReference type="ARBA" id="ARBA00022723"/>
    </source>
</evidence>
<dbReference type="EMBL" id="FPCA01000008">
    <property type="protein sequence ID" value="SFV00747.1"/>
    <property type="molecule type" value="Genomic_DNA"/>
</dbReference>
<protein>
    <recommendedName>
        <fullName evidence="8">Probable molybdenum cofactor guanylyltransferase</fullName>
        <shortName evidence="8">MoCo guanylyltransferase</shortName>
        <ecNumber evidence="8">2.7.7.77</ecNumber>
    </recommendedName>
    <alternativeName>
        <fullName evidence="8">GTP:molybdopterin guanylyltransferase</fullName>
    </alternativeName>
    <alternativeName>
        <fullName evidence="8">Mo-MPT guanylyltransferase</fullName>
    </alternativeName>
    <alternativeName>
        <fullName evidence="8">Molybdopterin guanylyltransferase</fullName>
    </alternativeName>
    <alternativeName>
        <fullName evidence="8">Molybdopterin-guanine dinucleotide synthase</fullName>
        <shortName evidence="8">MGD synthase</shortName>
    </alternativeName>
</protein>
<dbReference type="EC" id="2.7.7.77" evidence="8"/>
<dbReference type="OrthoDB" id="9788394at2"/>
<dbReference type="GO" id="GO:0046872">
    <property type="term" value="F:metal ion binding"/>
    <property type="evidence" value="ECO:0007669"/>
    <property type="project" value="UniProtKB-KW"/>
</dbReference>
<evidence type="ECO:0000256" key="4">
    <source>
        <dbReference type="ARBA" id="ARBA00022741"/>
    </source>
</evidence>
<evidence type="ECO:0000256" key="6">
    <source>
        <dbReference type="ARBA" id="ARBA00023134"/>
    </source>
</evidence>
<comment type="caution">
    <text evidence="8">Lacks conserved residue(s) required for the propagation of feature annotation.</text>
</comment>
<keyword evidence="3 8" id="KW-0479">Metal-binding</keyword>
<dbReference type="STRING" id="388950.GCA_001611675_03206"/>
<name>A0A1I7KTL7_9BACT</name>
<keyword evidence="11" id="KW-1185">Reference proteome</keyword>
<feature type="binding site" evidence="8">
    <location>
        <position position="98"/>
    </location>
    <ligand>
        <name>GTP</name>
        <dbReference type="ChEBI" id="CHEBI:37565"/>
    </ligand>
</feature>
<dbReference type="PANTHER" id="PTHR19136">
    <property type="entry name" value="MOLYBDENUM COFACTOR GUANYLYLTRANSFERASE"/>
    <property type="match status" value="1"/>
</dbReference>
<sequence length="194" mass="21777">MADKAELFGLVLAGGKSTRMGTDKGLLNYRGMPHRDYLFQLLDRLCTKTFLGLRKEQQNEAGEQPVIWDDTQYEGPFRSILAAHKAHPTTAWFMLACDLPFLTEKTVEKLIQERDAGKAATVYYNEGSGFLEPLIAIWEPAALAQAMEYAADGSRCPRKFLLSQDIKQLSVAKGQELLNANYPEDYEQAKKALL</sequence>
<organism evidence="10 11">
    <name type="scientific">Pontibacter akesuensis</name>
    <dbReference type="NCBI Taxonomy" id="388950"/>
    <lineage>
        <taxon>Bacteria</taxon>
        <taxon>Pseudomonadati</taxon>
        <taxon>Bacteroidota</taxon>
        <taxon>Cytophagia</taxon>
        <taxon>Cytophagales</taxon>
        <taxon>Hymenobacteraceae</taxon>
        <taxon>Pontibacter</taxon>
    </lineage>
</organism>
<dbReference type="Gene3D" id="3.90.550.10">
    <property type="entry name" value="Spore Coat Polysaccharide Biosynthesis Protein SpsA, Chain A"/>
    <property type="match status" value="1"/>
</dbReference>
<evidence type="ECO:0000256" key="7">
    <source>
        <dbReference type="ARBA" id="ARBA00023150"/>
    </source>
</evidence>
<comment type="cofactor">
    <cofactor evidence="8">
        <name>Mg(2+)</name>
        <dbReference type="ChEBI" id="CHEBI:18420"/>
    </cofactor>
</comment>
<feature type="domain" description="MobA-like NTP transferase" evidence="9">
    <location>
        <begin position="9"/>
        <end position="162"/>
    </location>
</feature>
<accession>A0A1I7KTL7</accession>
<evidence type="ECO:0000256" key="8">
    <source>
        <dbReference type="HAMAP-Rule" id="MF_00316"/>
    </source>
</evidence>
<dbReference type="InterPro" id="IPR025877">
    <property type="entry name" value="MobA-like_NTP_Trfase"/>
</dbReference>
<dbReference type="SUPFAM" id="SSF53448">
    <property type="entry name" value="Nucleotide-diphospho-sugar transferases"/>
    <property type="match status" value="1"/>
</dbReference>
<dbReference type="GO" id="GO:0061603">
    <property type="term" value="F:molybdenum cofactor guanylyltransferase activity"/>
    <property type="evidence" value="ECO:0007669"/>
    <property type="project" value="UniProtKB-EC"/>
</dbReference>
<evidence type="ECO:0000259" key="9">
    <source>
        <dbReference type="Pfam" id="PF12804"/>
    </source>
</evidence>
<reference evidence="11" key="1">
    <citation type="submission" date="2016-10" db="EMBL/GenBank/DDBJ databases">
        <authorList>
            <person name="Varghese N."/>
        </authorList>
    </citation>
    <scope>NUCLEOTIDE SEQUENCE [LARGE SCALE GENOMIC DNA]</scope>
    <source>
        <strain evidence="11">DSM 18820</strain>
    </source>
</reference>
<comment type="domain">
    <text evidence="8">The N-terminal domain determines nucleotide recognition and specific binding, while the C-terminal domain determines the specific binding to the target protein.</text>
</comment>
<keyword evidence="1 8" id="KW-0963">Cytoplasm</keyword>
<comment type="function">
    <text evidence="8">Transfers a GMP moiety from GTP to Mo-molybdopterin (Mo-MPT) cofactor (Moco or molybdenum cofactor) to form Mo-molybdopterin guanine dinucleotide (Mo-MGD) cofactor.</text>
</comment>
<feature type="binding site" evidence="8">
    <location>
        <position position="24"/>
    </location>
    <ligand>
        <name>GTP</name>
        <dbReference type="ChEBI" id="CHEBI:37565"/>
    </ligand>
</feature>
<keyword evidence="6 8" id="KW-0342">GTP-binding</keyword>
<keyword evidence="4 8" id="KW-0547">Nucleotide-binding</keyword>
<feature type="binding site" evidence="8">
    <location>
        <position position="98"/>
    </location>
    <ligand>
        <name>Mg(2+)</name>
        <dbReference type="ChEBI" id="CHEBI:18420"/>
    </ligand>
</feature>
<keyword evidence="2 8" id="KW-0808">Transferase</keyword>
<proteinExistence type="inferred from homology"/>
<dbReference type="GO" id="GO:0005737">
    <property type="term" value="C:cytoplasm"/>
    <property type="evidence" value="ECO:0007669"/>
    <property type="project" value="UniProtKB-SubCell"/>
</dbReference>
<evidence type="ECO:0000256" key="1">
    <source>
        <dbReference type="ARBA" id="ARBA00022490"/>
    </source>
</evidence>
<evidence type="ECO:0000256" key="2">
    <source>
        <dbReference type="ARBA" id="ARBA00022679"/>
    </source>
</evidence>
<gene>
    <name evidence="8" type="primary">mobA</name>
    <name evidence="10" type="ORF">SAMN04487941_4093</name>
</gene>